<dbReference type="InterPro" id="IPR006911">
    <property type="entry name" value="ARM-rpt_dom"/>
</dbReference>
<dbReference type="Gene3D" id="1.25.10.10">
    <property type="entry name" value="Leucine-rich Repeat Variant"/>
    <property type="match status" value="1"/>
</dbReference>
<keyword evidence="5" id="KW-0496">Mitochondrion</keyword>
<keyword evidence="4" id="KW-1133">Transmembrane helix</keyword>
<protein>
    <recommendedName>
        <fullName evidence="7">Armadillo repeat-containing domain-containing protein</fullName>
    </recommendedName>
</protein>
<accession>G0NC89</accession>
<evidence type="ECO:0000259" key="7">
    <source>
        <dbReference type="Pfam" id="PF04826"/>
    </source>
</evidence>
<comment type="subcellular location">
    <subcellularLocation>
        <location evidence="1">Membrane</location>
        <topology evidence="1">Single-pass membrane protein</topology>
    </subcellularLocation>
    <subcellularLocation>
        <location evidence="2">Mitochondrion membrane</location>
    </subcellularLocation>
</comment>
<keyword evidence="9" id="KW-1185">Reference proteome</keyword>
<dbReference type="PANTHER" id="PTHR15712:SF23">
    <property type="entry name" value="ARMADILLO REPEAT CONTAINING 10"/>
    <property type="match status" value="1"/>
</dbReference>
<dbReference type="EMBL" id="GL379861">
    <property type="protein sequence ID" value="EGT57372.1"/>
    <property type="molecule type" value="Genomic_DNA"/>
</dbReference>
<evidence type="ECO:0000256" key="1">
    <source>
        <dbReference type="ARBA" id="ARBA00004167"/>
    </source>
</evidence>
<keyword evidence="6" id="KW-0472">Membrane</keyword>
<keyword evidence="3" id="KW-0812">Transmembrane</keyword>
<evidence type="ECO:0000313" key="9">
    <source>
        <dbReference type="Proteomes" id="UP000008068"/>
    </source>
</evidence>
<dbReference type="InterPro" id="IPR011989">
    <property type="entry name" value="ARM-like"/>
</dbReference>
<gene>
    <name evidence="8" type="ORF">CAEBREN_32859</name>
</gene>
<dbReference type="Proteomes" id="UP000008068">
    <property type="component" value="Unassembled WGS sequence"/>
</dbReference>
<dbReference type="SUPFAM" id="SSF48371">
    <property type="entry name" value="ARM repeat"/>
    <property type="match status" value="1"/>
</dbReference>
<evidence type="ECO:0000256" key="3">
    <source>
        <dbReference type="ARBA" id="ARBA00022692"/>
    </source>
</evidence>
<dbReference type="Pfam" id="PF04826">
    <property type="entry name" value="Arm_2"/>
    <property type="match status" value="1"/>
</dbReference>
<dbReference type="AlphaFoldDB" id="G0NC89"/>
<dbReference type="eggNOG" id="ENOG502S6C2">
    <property type="taxonomic scope" value="Eukaryota"/>
</dbReference>
<dbReference type="PANTHER" id="PTHR15712">
    <property type="entry name" value="ARMADILLO REPEAT CONTAINING PROTEIN"/>
    <property type="match status" value="1"/>
</dbReference>
<dbReference type="InterPro" id="IPR016024">
    <property type="entry name" value="ARM-type_fold"/>
</dbReference>
<evidence type="ECO:0000313" key="8">
    <source>
        <dbReference type="EMBL" id="EGT57372.1"/>
    </source>
</evidence>
<dbReference type="InParanoid" id="G0NC89"/>
<reference evidence="9" key="1">
    <citation type="submission" date="2011-07" db="EMBL/GenBank/DDBJ databases">
        <authorList>
            <consortium name="Caenorhabditis brenneri Sequencing and Analysis Consortium"/>
            <person name="Wilson R.K."/>
        </authorList>
    </citation>
    <scope>NUCLEOTIDE SEQUENCE [LARGE SCALE GENOMIC DNA]</scope>
    <source>
        <strain evidence="9">PB2801</strain>
    </source>
</reference>
<dbReference type="OrthoDB" id="10017790at2759"/>
<organism evidence="9">
    <name type="scientific">Caenorhabditis brenneri</name>
    <name type="common">Nematode worm</name>
    <dbReference type="NCBI Taxonomy" id="135651"/>
    <lineage>
        <taxon>Eukaryota</taxon>
        <taxon>Metazoa</taxon>
        <taxon>Ecdysozoa</taxon>
        <taxon>Nematoda</taxon>
        <taxon>Chromadorea</taxon>
        <taxon>Rhabditida</taxon>
        <taxon>Rhabditina</taxon>
        <taxon>Rhabditomorpha</taxon>
        <taxon>Rhabditoidea</taxon>
        <taxon>Rhabditidae</taxon>
        <taxon>Peloderinae</taxon>
        <taxon>Caenorhabditis</taxon>
    </lineage>
</organism>
<dbReference type="GO" id="GO:0031966">
    <property type="term" value="C:mitochondrial membrane"/>
    <property type="evidence" value="ECO:0007669"/>
    <property type="project" value="UniProtKB-SubCell"/>
</dbReference>
<evidence type="ECO:0000256" key="6">
    <source>
        <dbReference type="ARBA" id="ARBA00023136"/>
    </source>
</evidence>
<sequence length="316" mass="36370">MKHKVHGAAEYSMEFEFDCLNLDMTLNPIFVFSTKLVRSPRLRPLIDRLYHHQKLLTDFDAKQFVWLRNVLVLNQLLMREFRLTNRVVEMLPDSKHWPRSTRVILLQCIANMAVSSDNMDVMKMALNHIVSRLGSDDEMEIVVAMQALTNLSINIRKDQIQKFFPVIPHCLNRLWVRGEINLNALRLLVNLSCCPDMVPYLLGNKSVSGLLRILDTDREEVLIRAVTWILCTTSAVDALNLTYDRISEHNLDPFHNLSLTLYYSIYGPKGREELETQAKHLTNHSNKDVASKSVRLLETLANVPPFPTAGSHLNRL</sequence>
<name>G0NC89_CAEBE</name>
<evidence type="ECO:0000256" key="2">
    <source>
        <dbReference type="ARBA" id="ARBA00004325"/>
    </source>
</evidence>
<dbReference type="InterPro" id="IPR051303">
    <property type="entry name" value="Armcx_regulator"/>
</dbReference>
<evidence type="ECO:0000256" key="4">
    <source>
        <dbReference type="ARBA" id="ARBA00022989"/>
    </source>
</evidence>
<dbReference type="STRING" id="135651.G0NC89"/>
<dbReference type="HOGENOM" id="CLU_811921_0_0_1"/>
<proteinExistence type="predicted"/>
<feature type="domain" description="Armadillo repeat-containing" evidence="7">
    <location>
        <begin position="73"/>
        <end position="228"/>
    </location>
</feature>
<evidence type="ECO:0000256" key="5">
    <source>
        <dbReference type="ARBA" id="ARBA00023128"/>
    </source>
</evidence>